<gene>
    <name evidence="18" type="ORF">XNOV1_A018284</name>
</gene>
<reference evidence="18" key="1">
    <citation type="submission" date="2023-08" db="EMBL/GenBank/DDBJ databases">
        <authorList>
            <person name="Alioto T."/>
            <person name="Alioto T."/>
            <person name="Gomez Garrido J."/>
        </authorList>
    </citation>
    <scope>NUCLEOTIDE SEQUENCE</scope>
</reference>
<proteinExistence type="inferred from homology"/>
<feature type="domain" description="Homeobox" evidence="16">
    <location>
        <begin position="331"/>
        <end position="392"/>
    </location>
</feature>
<evidence type="ECO:0000256" key="5">
    <source>
        <dbReference type="ARBA" id="ARBA00022473"/>
    </source>
</evidence>
<evidence type="ECO:0000256" key="14">
    <source>
        <dbReference type="RuleBase" id="RU361194"/>
    </source>
</evidence>
<evidence type="ECO:0000256" key="9">
    <source>
        <dbReference type="ARBA" id="ARBA00023159"/>
    </source>
</evidence>
<feature type="compositionally biased region" description="Low complexity" evidence="15">
    <location>
        <begin position="476"/>
        <end position="496"/>
    </location>
</feature>
<comment type="similarity">
    <text evidence="3">Belongs to the POU transcription factor family. Class-2 subfamily.</text>
</comment>
<dbReference type="PROSITE" id="PS00027">
    <property type="entry name" value="HOMEOBOX_1"/>
    <property type="match status" value="1"/>
</dbReference>
<dbReference type="Pfam" id="PF00046">
    <property type="entry name" value="Homeodomain"/>
    <property type="match status" value="1"/>
</dbReference>
<dbReference type="FunFam" id="1.10.10.60:FF:000005">
    <property type="entry name" value="POU domain protein"/>
    <property type="match status" value="1"/>
</dbReference>
<comment type="similarity">
    <text evidence="4">Belongs to the POU transcription factor family. Class-3 subfamily.</text>
</comment>
<feature type="DNA-binding region" description="Homeobox" evidence="12">
    <location>
        <begin position="333"/>
        <end position="393"/>
    </location>
</feature>
<evidence type="ECO:0000256" key="6">
    <source>
        <dbReference type="ARBA" id="ARBA00023015"/>
    </source>
</evidence>
<dbReference type="SMART" id="SM00352">
    <property type="entry name" value="POU"/>
    <property type="match status" value="1"/>
</dbReference>
<keyword evidence="8 12" id="KW-0371">Homeobox</keyword>
<dbReference type="SUPFAM" id="SSF46689">
    <property type="entry name" value="Homeodomain-like"/>
    <property type="match status" value="1"/>
</dbReference>
<dbReference type="InterPro" id="IPR017970">
    <property type="entry name" value="Homeobox_CS"/>
</dbReference>
<dbReference type="InterPro" id="IPR050255">
    <property type="entry name" value="POU_domain_TF"/>
</dbReference>
<comment type="subcellular location">
    <subcellularLocation>
        <location evidence="2 12 13">Nucleus</location>
    </subcellularLocation>
</comment>
<evidence type="ECO:0000259" key="17">
    <source>
        <dbReference type="PROSITE" id="PS51179"/>
    </source>
</evidence>
<dbReference type="Pfam" id="PF00157">
    <property type="entry name" value="Pou"/>
    <property type="match status" value="1"/>
</dbReference>
<dbReference type="InterPro" id="IPR000972">
    <property type="entry name" value="TF_octamer"/>
</dbReference>
<dbReference type="PROSITE" id="PS50071">
    <property type="entry name" value="HOMEOBOX_2"/>
    <property type="match status" value="1"/>
</dbReference>
<evidence type="ECO:0000256" key="7">
    <source>
        <dbReference type="ARBA" id="ARBA00023125"/>
    </source>
</evidence>
<dbReference type="PRINTS" id="PR00029">
    <property type="entry name" value="OCTAMER"/>
</dbReference>
<evidence type="ECO:0000256" key="4">
    <source>
        <dbReference type="ARBA" id="ARBA00010250"/>
    </source>
</evidence>
<dbReference type="PANTHER" id="PTHR11636">
    <property type="entry name" value="POU DOMAIN"/>
    <property type="match status" value="1"/>
</dbReference>
<dbReference type="FunFam" id="1.10.260.40:FF:000001">
    <property type="entry name" value="POU domain protein"/>
    <property type="match status" value="1"/>
</dbReference>
<feature type="compositionally biased region" description="Low complexity" evidence="15">
    <location>
        <begin position="196"/>
        <end position="217"/>
    </location>
</feature>
<dbReference type="EMBL" id="OY660881">
    <property type="protein sequence ID" value="CAJ1079620.1"/>
    <property type="molecule type" value="Genomic_DNA"/>
</dbReference>
<evidence type="ECO:0000256" key="15">
    <source>
        <dbReference type="SAM" id="MobiDB-lite"/>
    </source>
</evidence>
<feature type="region of interest" description="Disordered" evidence="15">
    <location>
        <begin position="476"/>
        <end position="497"/>
    </location>
</feature>
<accession>A0AAV1H1V0</accession>
<dbReference type="Gene3D" id="1.10.260.40">
    <property type="entry name" value="lambda repressor-like DNA-binding domains"/>
    <property type="match status" value="1"/>
</dbReference>
<dbReference type="GO" id="GO:0000978">
    <property type="term" value="F:RNA polymerase II cis-regulatory region sequence-specific DNA binding"/>
    <property type="evidence" value="ECO:0007669"/>
    <property type="project" value="TreeGrafter"/>
</dbReference>
<dbReference type="Gene3D" id="1.10.10.60">
    <property type="entry name" value="Homeodomain-like"/>
    <property type="match status" value="1"/>
</dbReference>
<dbReference type="GO" id="GO:0005634">
    <property type="term" value="C:nucleus"/>
    <property type="evidence" value="ECO:0007669"/>
    <property type="project" value="UniProtKB-SubCell"/>
</dbReference>
<keyword evidence="5" id="KW-0217">Developmental protein</keyword>
<sequence>MADGGAASQDESSGPDAKVNNQSETTKCAMESGDGNTGIQTNGLDFQRQTVPTTSAITNAHAQALLQQLTLTPAHQQLLIQQAQAQLLAAAVQHSASQQNSTTGASISASAATPITQLPLSQPIQITPQLQQQNLGLPQFVLVQPGHPIATPLQSTQFIISQAPSQAQQSILQAQSLLTQLPQSQANLLPTQPSITLAPQPATPTRTTTATPIQTLPHSQTPPKRLDTPTLEEPSDLEELEQFAKTFKQRRIKLGFTQGDVGLAMGKLYGNDFSQTTISRFEALNLSFKNMCKLKPLLEKWLNDAENLTSDQALSSPSALGSPGMGIEGINRRRKKRTSIETNIRVALEKSFLEQNQKPTSEEITMIADQLNMEKEVIRVWFCNRRQKEKRINPPSSGNSGGGNTPIKTIFTPSSPLVASTASLVSSPTINTPTTLTVNTVMPLTSTSVSNLSFTGTTVGATNTASVISTAPVVTTATSSPSLSPSPTTIQSTQTTESKVGTQAQTIINQSPTSLATTLGTGQVMVAGPGLSAALQSAAQLPTSASFAAMAAAAAAGLNPGLMASSQFAPGGALLNLTPGLGSALSPALMSNSTLATIQALASSGTIPITSLDGSNLLFANTSAGNTPNLVTTPIFLNPQNLSLLTSNPVSLMSAGAAGLQVTTDAHHQATTAAVPVQASTITTASKAQ</sequence>
<dbReference type="PROSITE" id="PS51179">
    <property type="entry name" value="POU_3"/>
    <property type="match status" value="1"/>
</dbReference>
<dbReference type="PROSITE" id="PS00465">
    <property type="entry name" value="POU_2"/>
    <property type="match status" value="1"/>
</dbReference>
<keyword evidence="7 12" id="KW-0238">DNA-binding</keyword>
<comment type="function">
    <text evidence="1">Sequence-specific transcription factor which is part of a developmental regulatory system that provides cells with specific positional identities on the anterior-posterior axis.</text>
</comment>
<dbReference type="PROSITE" id="PS00035">
    <property type="entry name" value="POU_1"/>
    <property type="match status" value="1"/>
</dbReference>
<evidence type="ECO:0000256" key="2">
    <source>
        <dbReference type="ARBA" id="ARBA00004123"/>
    </source>
</evidence>
<feature type="region of interest" description="Disordered" evidence="15">
    <location>
        <begin position="193"/>
        <end position="233"/>
    </location>
</feature>
<dbReference type="SMART" id="SM00389">
    <property type="entry name" value="HOX"/>
    <property type="match status" value="1"/>
</dbReference>
<dbReference type="InterPro" id="IPR000327">
    <property type="entry name" value="POU_dom"/>
</dbReference>
<keyword evidence="10 14" id="KW-0804">Transcription</keyword>
<dbReference type="InterPro" id="IPR001356">
    <property type="entry name" value="HD"/>
</dbReference>
<dbReference type="SUPFAM" id="SSF47413">
    <property type="entry name" value="lambda repressor-like DNA-binding domains"/>
    <property type="match status" value="1"/>
</dbReference>
<organism evidence="18 19">
    <name type="scientific">Xyrichtys novacula</name>
    <name type="common">Pearly razorfish</name>
    <name type="synonym">Hemipteronotus novacula</name>
    <dbReference type="NCBI Taxonomy" id="13765"/>
    <lineage>
        <taxon>Eukaryota</taxon>
        <taxon>Metazoa</taxon>
        <taxon>Chordata</taxon>
        <taxon>Craniata</taxon>
        <taxon>Vertebrata</taxon>
        <taxon>Euteleostomi</taxon>
        <taxon>Actinopterygii</taxon>
        <taxon>Neopterygii</taxon>
        <taxon>Teleostei</taxon>
        <taxon>Neoteleostei</taxon>
        <taxon>Acanthomorphata</taxon>
        <taxon>Eupercaria</taxon>
        <taxon>Labriformes</taxon>
        <taxon>Labridae</taxon>
        <taxon>Xyrichtys</taxon>
    </lineage>
</organism>
<dbReference type="PRINTS" id="PR00028">
    <property type="entry name" value="POUDOMAIN"/>
</dbReference>
<feature type="region of interest" description="Disordered" evidence="15">
    <location>
        <begin position="1"/>
        <end position="41"/>
    </location>
</feature>
<feature type="domain" description="POU-specific" evidence="17">
    <location>
        <begin position="232"/>
        <end position="306"/>
    </location>
</feature>
<dbReference type="InterPro" id="IPR013847">
    <property type="entry name" value="POU"/>
</dbReference>
<evidence type="ECO:0000256" key="10">
    <source>
        <dbReference type="ARBA" id="ARBA00023163"/>
    </source>
</evidence>
<dbReference type="Proteomes" id="UP001178508">
    <property type="component" value="Chromosome 18"/>
</dbReference>
<evidence type="ECO:0000256" key="12">
    <source>
        <dbReference type="PROSITE-ProRule" id="PRU00108"/>
    </source>
</evidence>
<dbReference type="AlphaFoldDB" id="A0AAV1H1V0"/>
<dbReference type="GO" id="GO:0000981">
    <property type="term" value="F:DNA-binding transcription factor activity, RNA polymerase II-specific"/>
    <property type="evidence" value="ECO:0007669"/>
    <property type="project" value="InterPro"/>
</dbReference>
<protein>
    <recommendedName>
        <fullName evidence="14">POU domain protein</fullName>
    </recommendedName>
</protein>
<evidence type="ECO:0000256" key="3">
    <source>
        <dbReference type="ARBA" id="ARBA00008879"/>
    </source>
</evidence>
<keyword evidence="11 12" id="KW-0539">Nucleus</keyword>
<dbReference type="InterPro" id="IPR010982">
    <property type="entry name" value="Lambda_DNA-bd_dom_sf"/>
</dbReference>
<evidence type="ECO:0000256" key="13">
    <source>
        <dbReference type="RuleBase" id="RU000682"/>
    </source>
</evidence>
<dbReference type="InterPro" id="IPR009057">
    <property type="entry name" value="Homeodomain-like_sf"/>
</dbReference>
<evidence type="ECO:0000256" key="11">
    <source>
        <dbReference type="ARBA" id="ARBA00023242"/>
    </source>
</evidence>
<dbReference type="Pfam" id="PF19536">
    <property type="entry name" value="POU2F1_C"/>
    <property type="match status" value="1"/>
</dbReference>
<keyword evidence="19" id="KW-1185">Reference proteome</keyword>
<evidence type="ECO:0000313" key="18">
    <source>
        <dbReference type="EMBL" id="CAJ1079620.1"/>
    </source>
</evidence>
<name>A0AAV1H1V0_XYRNO</name>
<dbReference type="CDD" id="cd00086">
    <property type="entry name" value="homeodomain"/>
    <property type="match status" value="1"/>
</dbReference>
<keyword evidence="6" id="KW-0805">Transcription regulation</keyword>
<dbReference type="PANTHER" id="PTHR11636:SF47">
    <property type="entry name" value="POU DOMAIN, CLASS 2, TRANSCRIPTION FACTOR 1"/>
    <property type="match status" value="1"/>
</dbReference>
<keyword evidence="9" id="KW-0010">Activator</keyword>
<dbReference type="InterPro" id="IPR045703">
    <property type="entry name" value="POU2F1_C"/>
</dbReference>
<evidence type="ECO:0000313" key="19">
    <source>
        <dbReference type="Proteomes" id="UP001178508"/>
    </source>
</evidence>
<evidence type="ECO:0000256" key="8">
    <source>
        <dbReference type="ARBA" id="ARBA00023155"/>
    </source>
</evidence>
<evidence type="ECO:0000256" key="1">
    <source>
        <dbReference type="ARBA" id="ARBA00003263"/>
    </source>
</evidence>
<evidence type="ECO:0000259" key="16">
    <source>
        <dbReference type="PROSITE" id="PS50071"/>
    </source>
</evidence>